<protein>
    <submittedName>
        <fullName evidence="2">SusD/RagB-like outer membrane lipoprotein</fullName>
    </submittedName>
</protein>
<dbReference type="InterPro" id="IPR024302">
    <property type="entry name" value="SusD-like"/>
</dbReference>
<evidence type="ECO:0000313" key="2">
    <source>
        <dbReference type="EMBL" id="TDO04058.1"/>
    </source>
</evidence>
<dbReference type="Proteomes" id="UP000294848">
    <property type="component" value="Unassembled WGS sequence"/>
</dbReference>
<name>A0A4R6H874_9BACT</name>
<dbReference type="Pfam" id="PF12741">
    <property type="entry name" value="SusD-like"/>
    <property type="match status" value="1"/>
</dbReference>
<dbReference type="RefSeq" id="WP_133464403.1">
    <property type="nucleotide sequence ID" value="NZ_SNWI01000002.1"/>
</dbReference>
<dbReference type="InterPro" id="IPR011990">
    <property type="entry name" value="TPR-like_helical_dom_sf"/>
</dbReference>
<dbReference type="EMBL" id="SNWI01000002">
    <property type="protein sequence ID" value="TDO04058.1"/>
    <property type="molecule type" value="Genomic_DNA"/>
</dbReference>
<feature type="signal peptide" evidence="1">
    <location>
        <begin position="1"/>
        <end position="22"/>
    </location>
</feature>
<evidence type="ECO:0000313" key="3">
    <source>
        <dbReference type="Proteomes" id="UP000294848"/>
    </source>
</evidence>
<keyword evidence="1" id="KW-0732">Signal</keyword>
<keyword evidence="2" id="KW-0449">Lipoprotein</keyword>
<feature type="chain" id="PRO_5020356785" evidence="1">
    <location>
        <begin position="23"/>
        <end position="531"/>
    </location>
</feature>
<dbReference type="AlphaFoldDB" id="A0A4R6H874"/>
<organism evidence="2 3">
    <name type="scientific">Sunxiuqinia elliptica</name>
    <dbReference type="NCBI Taxonomy" id="655355"/>
    <lineage>
        <taxon>Bacteria</taxon>
        <taxon>Pseudomonadati</taxon>
        <taxon>Bacteroidota</taxon>
        <taxon>Bacteroidia</taxon>
        <taxon>Marinilabiliales</taxon>
        <taxon>Prolixibacteraceae</taxon>
        <taxon>Sunxiuqinia</taxon>
    </lineage>
</organism>
<evidence type="ECO:0000256" key="1">
    <source>
        <dbReference type="SAM" id="SignalP"/>
    </source>
</evidence>
<dbReference type="OrthoDB" id="1109828at2"/>
<gene>
    <name evidence="2" type="ORF">DET52_102398</name>
</gene>
<comment type="caution">
    <text evidence="2">The sequence shown here is derived from an EMBL/GenBank/DDBJ whole genome shotgun (WGS) entry which is preliminary data.</text>
</comment>
<dbReference type="Gene3D" id="1.25.40.390">
    <property type="match status" value="1"/>
</dbReference>
<dbReference type="SUPFAM" id="SSF48452">
    <property type="entry name" value="TPR-like"/>
    <property type="match status" value="1"/>
</dbReference>
<reference evidence="2 3" key="1">
    <citation type="submission" date="2019-03" db="EMBL/GenBank/DDBJ databases">
        <title>Freshwater and sediment microbial communities from various areas in North America, analyzing microbe dynamics in response to fracking.</title>
        <authorList>
            <person name="Lamendella R."/>
        </authorList>
    </citation>
    <scope>NUCLEOTIDE SEQUENCE [LARGE SCALE GENOMIC DNA]</scope>
    <source>
        <strain evidence="2 3">114D</strain>
    </source>
</reference>
<dbReference type="PROSITE" id="PS51257">
    <property type="entry name" value="PROKAR_LIPOPROTEIN"/>
    <property type="match status" value="1"/>
</dbReference>
<proteinExistence type="predicted"/>
<accession>A0A4R6H874</accession>
<sequence>MKKIFSFLIAVLCGFVVLVSCTDDFDEMNTNPNAATEIDPSLLFPKLTREAINGGWGNYQMGENLHANLYSQWVSNTATYFSSDRYEYNNAWVTNAYWTPYYTYVLKDLLDIKRMAGEAPKYEEMYHIARIMAAIGTARTTDLFGDIPYSEASRGTEKPVYDAQKDIYYDILKELREATDALSAGFAVDQVKYGNQDIMYGGDVDQWIKLGNSLRLRYALRLAFIDEVKAQTEGEAALATGKLMESVADNAAIATSVDDNTGIGHPLYTLCYWNEFRMSSTLENVYKELSSVYDPRMECYWGVTQSTHDTETPEFKGLRNGLPSDQLALDGNKAVENSNIWGLLWAPEWNSGTATPQGFKAFPFYTMCYSEVCLLKAEAAIRGWSNAGNAESNYEDGIRASFAEARNGVSPSLYNMDNDEVYIDGGSVAWQEEAGFEGKLEKIITQKWLALFPNGNEAWAEFRRTGYPVLTPIAQSDDPKINSNNGEFIKKLRYVNKEKEENAENATSGTLNNGQGDGSNVRVWWDTGRYK</sequence>